<evidence type="ECO:0000256" key="2">
    <source>
        <dbReference type="ARBA" id="ARBA00007185"/>
    </source>
</evidence>
<reference evidence="13" key="1">
    <citation type="submission" date="2025-08" db="UniProtKB">
        <authorList>
            <consortium name="Ensembl"/>
        </authorList>
    </citation>
    <scope>IDENTIFICATION</scope>
</reference>
<dbReference type="Gene3D" id="6.10.190.10">
    <property type="match status" value="1"/>
</dbReference>
<evidence type="ECO:0000259" key="11">
    <source>
        <dbReference type="Pfam" id="PF00330"/>
    </source>
</evidence>
<name>A0A8C4R8F0_EPTBU</name>
<dbReference type="GO" id="GO:0030350">
    <property type="term" value="F:iron-responsive element binding"/>
    <property type="evidence" value="ECO:0007669"/>
    <property type="project" value="UniProtKB-ARBA"/>
</dbReference>
<evidence type="ECO:0000256" key="8">
    <source>
        <dbReference type="ARBA" id="ARBA00023239"/>
    </source>
</evidence>
<dbReference type="GO" id="GO:0046872">
    <property type="term" value="F:metal ion binding"/>
    <property type="evidence" value="ECO:0007669"/>
    <property type="project" value="UniProtKB-KW"/>
</dbReference>
<dbReference type="AlphaFoldDB" id="A0A8C4R8F0"/>
<evidence type="ECO:0000256" key="6">
    <source>
        <dbReference type="ARBA" id="ARBA00023004"/>
    </source>
</evidence>
<dbReference type="Gene3D" id="3.30.499.10">
    <property type="entry name" value="Aconitase, domain 3"/>
    <property type="match status" value="2"/>
</dbReference>
<dbReference type="OMA" id="WFRFRGH"/>
<evidence type="ECO:0000313" key="13">
    <source>
        <dbReference type="Ensembl" id="ENSEBUP00000025053.1"/>
    </source>
</evidence>
<feature type="domain" description="Aconitase/3-isopropylmalate dehydratase large subunit alpha/beta/alpha" evidence="11">
    <location>
        <begin position="195"/>
        <end position="635"/>
    </location>
</feature>
<evidence type="ECO:0000256" key="7">
    <source>
        <dbReference type="ARBA" id="ARBA00023014"/>
    </source>
</evidence>
<dbReference type="NCBIfam" id="NF006757">
    <property type="entry name" value="PRK09277.1"/>
    <property type="match status" value="1"/>
</dbReference>
<evidence type="ECO:0000313" key="14">
    <source>
        <dbReference type="Proteomes" id="UP000694388"/>
    </source>
</evidence>
<dbReference type="EC" id="4.2.1.3" evidence="3"/>
<keyword evidence="4 10" id="KW-0004">4Fe-4S</keyword>
<evidence type="ECO:0000256" key="3">
    <source>
        <dbReference type="ARBA" id="ARBA00012926"/>
    </source>
</evidence>
<dbReference type="GO" id="GO:0051539">
    <property type="term" value="F:4 iron, 4 sulfur cluster binding"/>
    <property type="evidence" value="ECO:0007669"/>
    <property type="project" value="UniProtKB-KW"/>
</dbReference>
<dbReference type="PANTHER" id="PTHR11670">
    <property type="entry name" value="ACONITASE/IRON-RESPONSIVE ELEMENT FAMILY MEMBER"/>
    <property type="match status" value="1"/>
</dbReference>
<dbReference type="Gene3D" id="3.20.19.10">
    <property type="entry name" value="Aconitase, domain 4"/>
    <property type="match status" value="1"/>
</dbReference>
<keyword evidence="10" id="KW-0963">Cytoplasm</keyword>
<proteinExistence type="inferred from homology"/>
<dbReference type="FunFam" id="3.20.19.10:FF:000001">
    <property type="entry name" value="Aconitate hydratase"/>
    <property type="match status" value="1"/>
</dbReference>
<dbReference type="GO" id="GO:0005737">
    <property type="term" value="C:cytoplasm"/>
    <property type="evidence" value="ECO:0007669"/>
    <property type="project" value="UniProtKB-SubCell"/>
</dbReference>
<dbReference type="GeneTree" id="ENSGT00940000157772"/>
<sequence length="972" mass="106815">MALPGPSGSIKLKDNPYLHLAEPLYNHDLGKKFFNVPKLDSSYGRLPFCMRVLLESALRNFDGFRVTQQDVEQILDWKKASQYGTDVSFRPARVILQDFTGIPAVVDFAAMRNAVKRLGGDPAKVNPVCPADLVIDHAIQVDLIRNIPSTCSARLRIPPGHHVVSAQAGWNSSKENAQRSSPATCRIPQIEDTPVVCPFHQQPLSRPDSIQKNQELEFERHKERFQFLKWGAEALNNILVVPPASGIAHQVNLEHLARIVFDHNGYIYPDSLVGTDSHTAMMNGLGVLSWGVGAIEAEAVMMGHPVSLSLPKVVGYRLVGQVGSLATSTEVVLAITKHLRQVGISGSFVEFFGPGVTQLSIADRATIANMCPEYGALAAFFPMDSVGLKYLKQMGCDEDKLNRIECYLQTVKLLRDYVDASQDPEYSLVVELDLGTVMPSLSGPKRPQDRVALEDMKDDFKRCLNEKVGFKGYQVPPERQRDVLGCRFGGADYDLRHGSVVVAAITSYTNNSNPSVMLTAGLLAKKAVEAGLSIKPYIKTSLLPGSGVVTHYLNASGMLPYMEKLGFEVVGYGCRTCIGNSGALPECVVETITRGELVVCGVLSGNKNFKDQIFPKVRANYLASPPLVIAYAIAGNVGIDFATEPLHVTESGQEVFLRDVWPSREEVQEVERQSVIPCIFQELKEKLEKGQHLWASLQSSDCVLYPWNPKSTFIKCPPFFDKLSVELEPPEPICDAHVLVFFGNSVTTNNISPGGSIPHNSPAAHYLSSLGLTPREFNSYGTRRGNDEVMMRGTFSHVRLVNKIVGKMGPKTIHFPSGDTLDIYDAAERYQRERRPLIILAGKDFGIGGSRDWVAKGPYLLGVRAVLAETYDRVLRASLVGVGIVPLQFLDGQNAESLGLTGRETYTVHVPAEPVPNAVVDVQLNTGHTFQTVLRLDSDMELTYYNHGGLLNYTIRTNLQPVPENIHPPGMA</sequence>
<comment type="subcellular location">
    <subcellularLocation>
        <location evidence="10">Cytoplasm</location>
    </subcellularLocation>
</comment>
<keyword evidence="14" id="KW-1185">Reference proteome</keyword>
<dbReference type="InterPro" id="IPR006249">
    <property type="entry name" value="Aconitase/IRP2"/>
</dbReference>
<dbReference type="FunFam" id="3.30.499.10:FF:000011">
    <property type="entry name" value="Iron-responsive element binding protein 2"/>
    <property type="match status" value="1"/>
</dbReference>
<dbReference type="InterPro" id="IPR000573">
    <property type="entry name" value="AconitaseA/IPMdHydase_ssu_swvl"/>
</dbReference>
<dbReference type="Ensembl" id="ENSEBUT00000025629.1">
    <property type="protein sequence ID" value="ENSEBUP00000025053.1"/>
    <property type="gene ID" value="ENSEBUG00000015441.1"/>
</dbReference>
<dbReference type="InterPro" id="IPR015931">
    <property type="entry name" value="Acnase/IPM_dHydase_lsu_aba_1/3"/>
</dbReference>
<dbReference type="Proteomes" id="UP000694388">
    <property type="component" value="Unplaced"/>
</dbReference>
<keyword evidence="7 10" id="KW-0411">Iron-sulfur</keyword>
<dbReference type="Pfam" id="PF00330">
    <property type="entry name" value="Aconitase"/>
    <property type="match status" value="2"/>
</dbReference>
<feature type="domain" description="Aconitase/3-isopropylmalate dehydratase large subunit alpha/beta/alpha" evidence="11">
    <location>
        <begin position="73"/>
        <end position="148"/>
    </location>
</feature>
<protein>
    <recommendedName>
        <fullName evidence="3">aconitate hydratase</fullName>
        <ecNumber evidence="3">4.2.1.3</ecNumber>
    </recommendedName>
</protein>
<evidence type="ECO:0000256" key="9">
    <source>
        <dbReference type="ARBA" id="ARBA00023501"/>
    </source>
</evidence>
<dbReference type="InterPro" id="IPR001030">
    <property type="entry name" value="Acoase/IPM_deHydtase_lsu_aba"/>
</dbReference>
<comment type="similarity">
    <text evidence="2 10">Belongs to the aconitase/IPM isomerase family.</text>
</comment>
<reference evidence="13" key="2">
    <citation type="submission" date="2025-09" db="UniProtKB">
        <authorList>
            <consortium name="Ensembl"/>
        </authorList>
    </citation>
    <scope>IDENTIFICATION</scope>
</reference>
<dbReference type="GO" id="GO:0003994">
    <property type="term" value="F:aconitate hydratase activity"/>
    <property type="evidence" value="ECO:0007669"/>
    <property type="project" value="UniProtKB-EC"/>
</dbReference>
<evidence type="ECO:0000256" key="5">
    <source>
        <dbReference type="ARBA" id="ARBA00022723"/>
    </source>
</evidence>
<feature type="domain" description="Aconitase A/isopropylmalate dehydratase small subunit swivel" evidence="12">
    <location>
        <begin position="765"/>
        <end position="890"/>
    </location>
</feature>
<dbReference type="NCBIfam" id="NF009520">
    <property type="entry name" value="PRK12881.1"/>
    <property type="match status" value="1"/>
</dbReference>
<dbReference type="NCBIfam" id="TIGR01341">
    <property type="entry name" value="aconitase_1"/>
    <property type="match status" value="1"/>
</dbReference>
<accession>A0A8C4R8F0</accession>
<organism evidence="13 14">
    <name type="scientific">Eptatretus burgeri</name>
    <name type="common">Inshore hagfish</name>
    <dbReference type="NCBI Taxonomy" id="7764"/>
    <lineage>
        <taxon>Eukaryota</taxon>
        <taxon>Metazoa</taxon>
        <taxon>Chordata</taxon>
        <taxon>Craniata</taxon>
        <taxon>Vertebrata</taxon>
        <taxon>Cyclostomata</taxon>
        <taxon>Myxini</taxon>
        <taxon>Myxiniformes</taxon>
        <taxon>Myxinidae</taxon>
        <taxon>Eptatretinae</taxon>
        <taxon>Eptatretus</taxon>
    </lineage>
</organism>
<dbReference type="SUPFAM" id="SSF52016">
    <property type="entry name" value="LeuD/IlvD-like"/>
    <property type="match status" value="1"/>
</dbReference>
<evidence type="ECO:0000259" key="12">
    <source>
        <dbReference type="Pfam" id="PF00694"/>
    </source>
</evidence>
<evidence type="ECO:0000256" key="1">
    <source>
        <dbReference type="ARBA" id="ARBA00001966"/>
    </source>
</evidence>
<keyword evidence="5" id="KW-0479">Metal-binding</keyword>
<dbReference type="InterPro" id="IPR015928">
    <property type="entry name" value="Aconitase/3IPM_dehydase_swvl"/>
</dbReference>
<comment type="cofactor">
    <cofactor evidence="1">
        <name>[4Fe-4S] cluster</name>
        <dbReference type="ChEBI" id="CHEBI:49883"/>
    </cofactor>
</comment>
<dbReference type="FunFam" id="3.30.499.10:FF:000005">
    <property type="entry name" value="cytoplasmic aconitate hydratase"/>
    <property type="match status" value="1"/>
</dbReference>
<keyword evidence="6 10" id="KW-0408">Iron</keyword>
<evidence type="ECO:0000256" key="4">
    <source>
        <dbReference type="ARBA" id="ARBA00022485"/>
    </source>
</evidence>
<comment type="catalytic activity">
    <reaction evidence="9">
        <text>citrate = D-threo-isocitrate</text>
        <dbReference type="Rhea" id="RHEA:10336"/>
        <dbReference type="ChEBI" id="CHEBI:15562"/>
        <dbReference type="ChEBI" id="CHEBI:16947"/>
        <dbReference type="EC" id="4.2.1.3"/>
    </reaction>
</comment>
<dbReference type="InterPro" id="IPR036008">
    <property type="entry name" value="Aconitase_4Fe-4S_dom"/>
</dbReference>
<keyword evidence="8" id="KW-0456">Lyase</keyword>
<dbReference type="Pfam" id="PF00694">
    <property type="entry name" value="Aconitase_C"/>
    <property type="match status" value="1"/>
</dbReference>
<dbReference type="PRINTS" id="PR00415">
    <property type="entry name" value="ACONITASE"/>
</dbReference>
<evidence type="ECO:0000256" key="10">
    <source>
        <dbReference type="RuleBase" id="RU361275"/>
    </source>
</evidence>
<dbReference type="SUPFAM" id="SSF53732">
    <property type="entry name" value="Aconitase iron-sulfur domain"/>
    <property type="match status" value="1"/>
</dbReference>